<evidence type="ECO:0008006" key="3">
    <source>
        <dbReference type="Google" id="ProtNLM"/>
    </source>
</evidence>
<dbReference type="GeneID" id="80020156"/>
<protein>
    <recommendedName>
        <fullName evidence="3">Hydrolase</fullName>
    </recommendedName>
</protein>
<reference evidence="1 2" key="1">
    <citation type="submission" date="2018-10" db="EMBL/GenBank/DDBJ databases">
        <authorList>
            <person name="Smith K."/>
            <person name="Ring A."/>
            <person name="Cross T."/>
            <person name="Beshay M."/>
            <person name="Miah F."/>
            <person name="Nowoslaski J."/>
            <person name="Mia S."/>
            <person name="Micha L."/>
            <person name="Baxter C."/>
            <person name="Ahmad Z."/>
            <person name="Sunnen C.N."/>
            <person name="Janetopoulos C."/>
            <person name="Garlena R.A."/>
            <person name="Russell D.A."/>
            <person name="Pope W.H."/>
            <person name="Jacobs-Sera D."/>
            <person name="Hatfull G.F."/>
        </authorList>
    </citation>
    <scope>NUCLEOTIDE SEQUENCE [LARGE SCALE GENOMIC DNA]</scope>
</reference>
<accession>A0A5K7NJ64</accession>
<dbReference type="EMBL" id="MK061416">
    <property type="protein sequence ID" value="AZF88208.1"/>
    <property type="molecule type" value="Genomic_DNA"/>
</dbReference>
<evidence type="ECO:0000313" key="2">
    <source>
        <dbReference type="Proteomes" id="UP000325457"/>
    </source>
</evidence>
<keyword evidence="2" id="KW-1185">Reference proteome</keyword>
<name>A0A5K7NJ64_9CAUD</name>
<gene>
    <name evidence="1" type="primary">24</name>
    <name evidence="1" type="ORF">SEA_SPARTOI_24</name>
</gene>
<dbReference type="Proteomes" id="UP000325457">
    <property type="component" value="Segment"/>
</dbReference>
<dbReference type="KEGG" id="vg:80020156"/>
<organism evidence="1 2">
    <name type="scientific">Rothia phage Spartoi</name>
    <dbReference type="NCBI Taxonomy" id="2483661"/>
    <lineage>
        <taxon>Viruses</taxon>
        <taxon>Duplodnaviria</taxon>
        <taxon>Heunggongvirae</taxon>
        <taxon>Uroviricota</taxon>
        <taxon>Caudoviricetes</taxon>
        <taxon>Spartoivirus</taxon>
        <taxon>Spartoivirus spartoi</taxon>
    </lineage>
</organism>
<sequence length="255" mass="27747">MSHALLLPLTQPRIIQPAAEEPQQKFSLDGTNLIVDANSYYAAWQYDGIQKIGNFATLISEKNMTASNVAIAGISWAVMIETVSKILPNFNPNKKNILVCGETRNQAFEKPAAPWSTAKLIELTRRYIAAANLIVKEKYGKGFDKVVLCGSIPSDGKTSPDGETIVKTANQNMLAFDAYCRDSANLASLGADVFADFRTVHPEYFGGDGWDNEPGFWAQKGVTVMETTGTLTHPIGAAREAFADTIAQAIKRLEA</sequence>
<evidence type="ECO:0000313" key="1">
    <source>
        <dbReference type="EMBL" id="AZF88208.1"/>
    </source>
</evidence>
<proteinExistence type="predicted"/>
<dbReference type="RefSeq" id="YP_010755500.1">
    <property type="nucleotide sequence ID" value="NC_073471.1"/>
</dbReference>